<organism evidence="3 4">
    <name type="scientific">Shewanella psychrophila</name>
    <dbReference type="NCBI Taxonomy" id="225848"/>
    <lineage>
        <taxon>Bacteria</taxon>
        <taxon>Pseudomonadati</taxon>
        <taxon>Pseudomonadota</taxon>
        <taxon>Gammaproteobacteria</taxon>
        <taxon>Alteromonadales</taxon>
        <taxon>Shewanellaceae</taxon>
        <taxon>Shewanella</taxon>
    </lineage>
</organism>
<dbReference type="Gene3D" id="2.40.160.10">
    <property type="entry name" value="Porin"/>
    <property type="match status" value="1"/>
</dbReference>
<keyword evidence="2" id="KW-0732">Signal</keyword>
<name>A0A1S6HR19_9GAMM</name>
<evidence type="ECO:0000313" key="4">
    <source>
        <dbReference type="Proteomes" id="UP000189545"/>
    </source>
</evidence>
<reference evidence="3 4" key="1">
    <citation type="submission" date="2016-03" db="EMBL/GenBank/DDBJ databases">
        <title>Complete genome sequence of Shewanella psychrophila WP2, a deep sea bacterium isolated from west Pacific sediment.</title>
        <authorList>
            <person name="Xu G."/>
            <person name="Jian H."/>
        </authorList>
    </citation>
    <scope>NUCLEOTIDE SEQUENCE [LARGE SCALE GENOMIC DNA]</scope>
    <source>
        <strain evidence="3 4">WP2</strain>
    </source>
</reference>
<feature type="signal peptide" evidence="2">
    <location>
        <begin position="1"/>
        <end position="22"/>
    </location>
</feature>
<feature type="coiled-coil region" evidence="1">
    <location>
        <begin position="26"/>
        <end position="53"/>
    </location>
</feature>
<dbReference type="InterPro" id="IPR023614">
    <property type="entry name" value="Porin_dom_sf"/>
</dbReference>
<keyword evidence="4" id="KW-1185">Reference proteome</keyword>
<evidence type="ECO:0008006" key="5">
    <source>
        <dbReference type="Google" id="ProtNLM"/>
    </source>
</evidence>
<evidence type="ECO:0000256" key="1">
    <source>
        <dbReference type="SAM" id="Coils"/>
    </source>
</evidence>
<dbReference type="OrthoDB" id="9768080at2"/>
<evidence type="ECO:0000313" key="3">
    <source>
        <dbReference type="EMBL" id="AQS37938.1"/>
    </source>
</evidence>
<dbReference type="AlphaFoldDB" id="A0A1S6HR19"/>
<dbReference type="EMBL" id="CP014782">
    <property type="protein sequence ID" value="AQS37938.1"/>
    <property type="molecule type" value="Genomic_DNA"/>
</dbReference>
<dbReference type="KEGG" id="spsw:Sps_02786"/>
<dbReference type="PROSITE" id="PS51257">
    <property type="entry name" value="PROKAR_LIPOPROTEIN"/>
    <property type="match status" value="1"/>
</dbReference>
<gene>
    <name evidence="3" type="ORF">Sps_02786</name>
</gene>
<keyword evidence="1" id="KW-0175">Coiled coil</keyword>
<accession>A0A1S6HR19</accession>
<dbReference type="RefSeq" id="WP_077753047.1">
    <property type="nucleotide sequence ID" value="NZ_CP014782.1"/>
</dbReference>
<evidence type="ECO:0000256" key="2">
    <source>
        <dbReference type="SAM" id="SignalP"/>
    </source>
</evidence>
<dbReference type="Proteomes" id="UP000189545">
    <property type="component" value="Chromosome"/>
</dbReference>
<protein>
    <recommendedName>
        <fullName evidence="5">Phosphate-selective porin O and P</fullName>
    </recommendedName>
</protein>
<sequence length="461" mass="51074">MKTKLSLLALCIAGLSCTSAIAATDPAQLEQAIAKQEAELNKLKHDLAELAAHQKMQQQQQEAQAEVVATATKELIESKWNKFSFKSYGSMTYTSDEYYQNVQDTSPERRSRFDLERIVTEFGYQFNDEWDMEVEIEYEHGGTGTALEYDGFDEFGEFETEVEAGGEVMVEKAELRYRPSDEFGVKFGNIHLPIGLSSILHKPDQYLTVLRHRSEAAMLPAVWNEMGVGIFGELANFHYQAQVVSGLNSEYFRTYDWIASGHQKRFEHVNADDLAYALRLDYGNFKKGSAVGVAYYYGNTTGNRHKSNKVSGDGTVSILAVSGAFVQGPWILRGQYLNGTLSDADAITQANKTTPGLKPGNFAQVGSESEAFFVEAGVDLSHFTPVPITVFANIDYSNPLADVDTGIASKRYENTWTSVGINYFPIPEIVIKAEAGRQQVAVSSIPDTNFFALGVGYQFSL</sequence>
<dbReference type="SUPFAM" id="SSF56935">
    <property type="entry name" value="Porins"/>
    <property type="match status" value="1"/>
</dbReference>
<feature type="chain" id="PRO_5012571484" description="Phosphate-selective porin O and P" evidence="2">
    <location>
        <begin position="23"/>
        <end position="461"/>
    </location>
</feature>
<proteinExistence type="predicted"/>
<dbReference type="STRING" id="225848.Sps_02786"/>